<sequence>MGNRDYGNTHILYPSRVQGHGRLCYTCSAIFAAPQVPLQNGHGADVSYDDWILYTHQHHEDFASFTHAVDSGCYICSEIRSRIEAKSGENCALLLTLPRYHVTPYHEGQHRYDACFWINFSVHTGSNSPYGDSDSIRIVAFHALPQAEASEFSLQTNLAASTGSAQSLRQARAWIKHCNYNHRECRQLSRRPRLPTRLISVDPNRSTHARLCTGVSLPAGTPYLTLSHCWGSTSFLTLTKESVDNWYQQIPVDELSRTFQDAFTALAALGFHYIWIDSLCIIQDDELDWQKQSKSMGDIYKNAACNLAASAFATGGSGLFTQRQLSKVCCPMVKVRWEDEPGSMTWPVKAYNQLYFITSNDPWSALFEARLYTRAWVLQEQLLAPRTVHFGPDQLFWECNNRLASETWPDERAHRRLDYDCRFTEENAQKPEPLFSITAKKRWSREAKFFIAHPSEFSDLEAGDIYGPWTNIVDNYTSRFMSYRSDRLPALAGIASEFAKLLNDEYMYGLWSKDLHHGLLWRHKRDDAPEIHAPPNLSLAPSWSWASLDGPVEWYGDGQPIYRPIDDGELLCKIVSSPGSPQLQITGHLFSLTTLKFRTATSVWAKTKRDFDIYSQAPQSSLYVELAQWYFDLFSNDPGIPEENEQTMSQGMEAEMVFLQRQAALKNAYILPVILAQRDCIPVVCGLVLVLRPEAGDGVHIRAGTFQTTLPDVVDDFDSDFLGTSELLAYLRKEQMNVDERSNRHQDHKGRVSITLV</sequence>
<comment type="caution">
    <text evidence="2">The sequence shown here is derived from an EMBL/GenBank/DDBJ whole genome shotgun (WGS) entry which is preliminary data.</text>
</comment>
<name>A0A1Y1ZFQ8_9PLEO</name>
<evidence type="ECO:0000259" key="1">
    <source>
        <dbReference type="Pfam" id="PF06985"/>
    </source>
</evidence>
<reference evidence="2 3" key="1">
    <citation type="submission" date="2016-07" db="EMBL/GenBank/DDBJ databases">
        <title>Pervasive Adenine N6-methylation of Active Genes in Fungi.</title>
        <authorList>
            <consortium name="DOE Joint Genome Institute"/>
            <person name="Mondo S.J."/>
            <person name="Dannebaum R.O."/>
            <person name="Kuo R.C."/>
            <person name="Labutti K."/>
            <person name="Haridas S."/>
            <person name="Kuo A."/>
            <person name="Salamov A."/>
            <person name="Ahrendt S.R."/>
            <person name="Lipzen A."/>
            <person name="Sullivan W."/>
            <person name="Andreopoulos W.B."/>
            <person name="Clum A."/>
            <person name="Lindquist E."/>
            <person name="Daum C."/>
            <person name="Ramamoorthy G.K."/>
            <person name="Gryganskyi A."/>
            <person name="Culley D."/>
            <person name="Magnuson J.K."/>
            <person name="James T.Y."/>
            <person name="O'Malley M.A."/>
            <person name="Stajich J.E."/>
            <person name="Spatafora J.W."/>
            <person name="Visel A."/>
            <person name="Grigoriev I.V."/>
        </authorList>
    </citation>
    <scope>NUCLEOTIDE SEQUENCE [LARGE SCALE GENOMIC DNA]</scope>
    <source>
        <strain evidence="2 3">CBS 115471</strain>
    </source>
</reference>
<accession>A0A1Y1ZFQ8</accession>
<proteinExistence type="predicted"/>
<gene>
    <name evidence="2" type="ORF">BCR34DRAFT_569046</name>
</gene>
<dbReference type="EMBL" id="MCFA01000092">
    <property type="protein sequence ID" value="ORY08994.1"/>
    <property type="molecule type" value="Genomic_DNA"/>
</dbReference>
<dbReference type="Proteomes" id="UP000193144">
    <property type="component" value="Unassembled WGS sequence"/>
</dbReference>
<dbReference type="AlphaFoldDB" id="A0A1Y1ZFQ8"/>
<evidence type="ECO:0000313" key="2">
    <source>
        <dbReference type="EMBL" id="ORY08994.1"/>
    </source>
</evidence>
<evidence type="ECO:0000313" key="3">
    <source>
        <dbReference type="Proteomes" id="UP000193144"/>
    </source>
</evidence>
<dbReference type="STRING" id="1231657.A0A1Y1ZFQ8"/>
<dbReference type="PANTHER" id="PTHR33112">
    <property type="entry name" value="DOMAIN PROTEIN, PUTATIVE-RELATED"/>
    <property type="match status" value="1"/>
</dbReference>
<dbReference type="PANTHER" id="PTHR33112:SF8">
    <property type="entry name" value="HETEROKARYON INCOMPATIBILITY DOMAIN-CONTAINING PROTEIN"/>
    <property type="match status" value="1"/>
</dbReference>
<dbReference type="Pfam" id="PF06985">
    <property type="entry name" value="HET"/>
    <property type="match status" value="1"/>
</dbReference>
<feature type="domain" description="Heterokaryon incompatibility" evidence="1">
    <location>
        <begin position="223"/>
        <end position="380"/>
    </location>
</feature>
<organism evidence="2 3">
    <name type="scientific">Clohesyomyces aquaticus</name>
    <dbReference type="NCBI Taxonomy" id="1231657"/>
    <lineage>
        <taxon>Eukaryota</taxon>
        <taxon>Fungi</taxon>
        <taxon>Dikarya</taxon>
        <taxon>Ascomycota</taxon>
        <taxon>Pezizomycotina</taxon>
        <taxon>Dothideomycetes</taxon>
        <taxon>Pleosporomycetidae</taxon>
        <taxon>Pleosporales</taxon>
        <taxon>Lindgomycetaceae</taxon>
        <taxon>Clohesyomyces</taxon>
    </lineage>
</organism>
<dbReference type="InterPro" id="IPR010730">
    <property type="entry name" value="HET"/>
</dbReference>
<keyword evidence="3" id="KW-1185">Reference proteome</keyword>
<protein>
    <submittedName>
        <fullName evidence="2">Heterokaryon incompatibility protein-domain-containing protein</fullName>
    </submittedName>
</protein>
<dbReference type="OrthoDB" id="2958217at2759"/>